<accession>A0A2N0Q655</accession>
<feature type="compositionally biased region" description="Basic and acidic residues" evidence="5">
    <location>
        <begin position="520"/>
        <end position="531"/>
    </location>
</feature>
<comment type="caution">
    <text evidence="7">The sequence shown here is derived from an EMBL/GenBank/DDBJ whole genome shotgun (WGS) entry which is preliminary data.</text>
</comment>
<keyword evidence="3" id="KW-0560">Oxidoreductase</keyword>
<dbReference type="Proteomes" id="UP000232688">
    <property type="component" value="Unassembled WGS sequence"/>
</dbReference>
<evidence type="ECO:0000256" key="3">
    <source>
        <dbReference type="ARBA" id="ARBA00023002"/>
    </source>
</evidence>
<feature type="region of interest" description="Disordered" evidence="5">
    <location>
        <begin position="499"/>
        <end position="531"/>
    </location>
</feature>
<feature type="compositionally biased region" description="Basic and acidic residues" evidence="5">
    <location>
        <begin position="500"/>
        <end position="509"/>
    </location>
</feature>
<dbReference type="GO" id="GO:0071949">
    <property type="term" value="F:FAD binding"/>
    <property type="evidence" value="ECO:0007669"/>
    <property type="project" value="InterPro"/>
</dbReference>
<dbReference type="Pfam" id="PF01494">
    <property type="entry name" value="FAD_binding_3"/>
    <property type="match status" value="1"/>
</dbReference>
<reference evidence="8 9" key="4">
    <citation type="submission" date="2017-10" db="EMBL/GenBank/DDBJ databases">
        <title>Genome analyses suggest a sexual origin of heterokaryosis in a supposedly ancient asexual fungus.</title>
        <authorList>
            <person name="Corradi N."/>
            <person name="Sedzielewska K."/>
            <person name="Noel J."/>
            <person name="Charron P."/>
            <person name="Farinelli L."/>
            <person name="Marton T."/>
            <person name="Kruger M."/>
            <person name="Pelin A."/>
            <person name="Brachmann A."/>
            <person name="Corradi N."/>
        </authorList>
    </citation>
    <scope>NUCLEOTIDE SEQUENCE [LARGE SCALE GENOMIC DNA]</scope>
    <source>
        <strain evidence="8 9">A1</strain>
    </source>
</reference>
<feature type="domain" description="FAD-binding" evidence="6">
    <location>
        <begin position="357"/>
        <end position="402"/>
    </location>
</feature>
<evidence type="ECO:0000313" key="8">
    <source>
        <dbReference type="EMBL" id="PKC71608.1"/>
    </source>
</evidence>
<gene>
    <name evidence="8" type="ORF">RhiirA1_531856</name>
    <name evidence="7" type="ORF">RhiirA5_495288</name>
</gene>
<dbReference type="SUPFAM" id="SSF51905">
    <property type="entry name" value="FAD/NAD(P)-binding domain"/>
    <property type="match status" value="1"/>
</dbReference>
<evidence type="ECO:0000256" key="2">
    <source>
        <dbReference type="ARBA" id="ARBA00022827"/>
    </source>
</evidence>
<evidence type="ECO:0000256" key="1">
    <source>
        <dbReference type="ARBA" id="ARBA00022630"/>
    </source>
</evidence>
<dbReference type="VEuPathDB" id="FungiDB:RhiirA1_531856"/>
<evidence type="ECO:0000313" key="10">
    <source>
        <dbReference type="Proteomes" id="UP000232722"/>
    </source>
</evidence>
<name>A0A2N0Q655_9GLOM</name>
<reference evidence="8 9" key="3">
    <citation type="submission" date="2017-10" db="EMBL/GenBank/DDBJ databases">
        <title>Extensive intraspecific genome diversity in a model arbuscular mycorrhizal fungus.</title>
        <authorList>
            <person name="Chen E.C.H."/>
            <person name="Morin E."/>
            <person name="Baudet D."/>
            <person name="Noel J."/>
            <person name="Ndikumana S."/>
            <person name="Charron P."/>
            <person name="St-Onge C."/>
            <person name="Giorgi J."/>
            <person name="Grigoriev I.V."/>
            <person name="Roux C."/>
            <person name="Martin F.M."/>
            <person name="Corradi N."/>
        </authorList>
    </citation>
    <scope>NUCLEOTIDE SEQUENCE [LARGE SCALE GENOMIC DNA]</scope>
    <source>
        <strain evidence="8 9">A1</strain>
    </source>
</reference>
<dbReference type="Gene3D" id="3.50.50.60">
    <property type="entry name" value="FAD/NAD(P)-binding domain"/>
    <property type="match status" value="1"/>
</dbReference>
<dbReference type="EMBL" id="LLXH01000158">
    <property type="protein sequence ID" value="PKC71608.1"/>
    <property type="molecule type" value="Genomic_DNA"/>
</dbReference>
<dbReference type="EMBL" id="LLXJ01000129">
    <property type="protein sequence ID" value="PKC14560.1"/>
    <property type="molecule type" value="Genomic_DNA"/>
</dbReference>
<dbReference type="VEuPathDB" id="FungiDB:RhiirFUN_006479"/>
<dbReference type="PANTHER" id="PTHR47178:SF6">
    <property type="entry name" value="FAD-BINDING DOMAIN-CONTAINING PROTEIN"/>
    <property type="match status" value="1"/>
</dbReference>
<reference evidence="7 10" key="1">
    <citation type="submission" date="2016-04" db="EMBL/GenBank/DDBJ databases">
        <title>Genome analyses suggest a sexual origin of heterokaryosis in a supposedly ancient asexual fungus.</title>
        <authorList>
            <person name="Ropars J."/>
            <person name="Sedzielewska K."/>
            <person name="Noel J."/>
            <person name="Charron P."/>
            <person name="Farinelli L."/>
            <person name="Marton T."/>
            <person name="Kruger M."/>
            <person name="Pelin A."/>
            <person name="Brachmann A."/>
            <person name="Corradi N."/>
        </authorList>
    </citation>
    <scope>NUCLEOTIDE SEQUENCE [LARGE SCALE GENOMIC DNA]</scope>
    <source>
        <strain evidence="7 10">A5</strain>
    </source>
</reference>
<evidence type="ECO:0000313" key="9">
    <source>
        <dbReference type="Proteomes" id="UP000232688"/>
    </source>
</evidence>
<reference evidence="7 10" key="2">
    <citation type="submission" date="2017-09" db="EMBL/GenBank/DDBJ databases">
        <title>Extensive intraspecific genome diversity in a model arbuscular mycorrhizal fungus.</title>
        <authorList>
            <person name="Chen E.C."/>
            <person name="Morin E."/>
            <person name="Beaudet D."/>
            <person name="Noel J."/>
            <person name="Ndikumana S."/>
            <person name="Charron P."/>
            <person name="St-Onge C."/>
            <person name="Giorgi J."/>
            <person name="Grigoriev I.V."/>
            <person name="Roux C."/>
            <person name="Martin F.M."/>
            <person name="Corradi N."/>
        </authorList>
    </citation>
    <scope>NUCLEOTIDE SEQUENCE [LARGE SCALE GENOMIC DNA]</scope>
    <source>
        <strain evidence="7 10">A5</strain>
    </source>
</reference>
<evidence type="ECO:0000256" key="4">
    <source>
        <dbReference type="ARBA" id="ARBA00023033"/>
    </source>
</evidence>
<evidence type="ECO:0000256" key="5">
    <source>
        <dbReference type="SAM" id="MobiDB-lite"/>
    </source>
</evidence>
<organism evidence="7 10">
    <name type="scientific">Rhizophagus irregularis</name>
    <dbReference type="NCBI Taxonomy" id="588596"/>
    <lineage>
        <taxon>Eukaryota</taxon>
        <taxon>Fungi</taxon>
        <taxon>Fungi incertae sedis</taxon>
        <taxon>Mucoromycota</taxon>
        <taxon>Glomeromycotina</taxon>
        <taxon>Glomeromycetes</taxon>
        <taxon>Glomerales</taxon>
        <taxon>Glomeraceae</taxon>
        <taxon>Rhizophagus</taxon>
    </lineage>
</organism>
<evidence type="ECO:0000313" key="7">
    <source>
        <dbReference type="EMBL" id="PKC14560.1"/>
    </source>
</evidence>
<keyword evidence="4" id="KW-0503">Monooxygenase</keyword>
<dbReference type="InterPro" id="IPR002938">
    <property type="entry name" value="FAD-bd"/>
</dbReference>
<dbReference type="InterPro" id="IPR036188">
    <property type="entry name" value="FAD/NAD-bd_sf"/>
</dbReference>
<dbReference type="GO" id="GO:0004497">
    <property type="term" value="F:monooxygenase activity"/>
    <property type="evidence" value="ECO:0007669"/>
    <property type="project" value="UniProtKB-KW"/>
</dbReference>
<dbReference type="PANTHER" id="PTHR47178">
    <property type="entry name" value="MONOOXYGENASE, FAD-BINDING"/>
    <property type="match status" value="1"/>
</dbReference>
<keyword evidence="2" id="KW-0274">FAD</keyword>
<evidence type="ECO:0000259" key="6">
    <source>
        <dbReference type="Pfam" id="PF01494"/>
    </source>
</evidence>
<dbReference type="PRINTS" id="PR00420">
    <property type="entry name" value="RNGMNOXGNASE"/>
</dbReference>
<dbReference type="AlphaFoldDB" id="A0A2N0Q655"/>
<proteinExistence type="predicted"/>
<sequence>MMNEHKIPTILIIGAGPGGLTLAHSIQKNLNSFEKKFNIKIFDREISPNGKWQGYHITLNNTGVKSLFNCIPESISSRLHEVVLDNKLEHQEHHSSCLYDHKGNVLFKTPGYQVKNIYEFNKLNNMFTLIVTFRDRLRDLLLEGIDVKWGKKCIGYHEDDDNVWAIFDDGTRERGDLLIGADGIHSPIRKQKIPELKINHLGITQCCADITPNKELMDRMLSITGNSLCQVTMGPKGDCTFLMFRLLPIDSNDNNNNETSYYRVSFAYSYPSENHEKNDNWTYKDDELPTSKFPDDENPEFVFNDIKKRIKENRPKGKLTDIFLEFWDLAKSRIENDHENCYPLRRRPLRDIDPGSVDQWETTRVTLLGDAIHAMNPWVGIGTNSAIEDAELLTNALANWSKDNWKEHIRNYELGLRGRGSFYIDLTRTSCIKKHQICDGFLSIMIRNFMFRFNYVIAYIKSCWYGDGRKRDLQKFTNYRYGDRKERGMMRQKIQIMGRTSDDGKERANVNKKNTNYEYGDGKERDYISKK</sequence>
<keyword evidence="1" id="KW-0285">Flavoprotein</keyword>
<dbReference type="VEuPathDB" id="FungiDB:FUN_004292"/>
<dbReference type="Proteomes" id="UP000232722">
    <property type="component" value="Unassembled WGS sequence"/>
</dbReference>
<protein>
    <submittedName>
        <fullName evidence="7">FAD/NAD(P)-binding domain-containing protein</fullName>
    </submittedName>
</protein>